<sequence>MAARALWQPCRHTRSARAAMLQRELPGRRAATRAN</sequence>
<accession>A0A0A8XR65</accession>
<organism evidence="1">
    <name type="scientific">Arundo donax</name>
    <name type="common">Giant reed</name>
    <name type="synonym">Donax arundinaceus</name>
    <dbReference type="NCBI Taxonomy" id="35708"/>
    <lineage>
        <taxon>Eukaryota</taxon>
        <taxon>Viridiplantae</taxon>
        <taxon>Streptophyta</taxon>
        <taxon>Embryophyta</taxon>
        <taxon>Tracheophyta</taxon>
        <taxon>Spermatophyta</taxon>
        <taxon>Magnoliopsida</taxon>
        <taxon>Liliopsida</taxon>
        <taxon>Poales</taxon>
        <taxon>Poaceae</taxon>
        <taxon>PACMAD clade</taxon>
        <taxon>Arundinoideae</taxon>
        <taxon>Arundineae</taxon>
        <taxon>Arundo</taxon>
    </lineage>
</organism>
<evidence type="ECO:0000313" key="1">
    <source>
        <dbReference type="EMBL" id="JAD16331.1"/>
    </source>
</evidence>
<dbReference type="EMBL" id="GBRH01281564">
    <property type="protein sequence ID" value="JAD16331.1"/>
    <property type="molecule type" value="Transcribed_RNA"/>
</dbReference>
<name>A0A0A8XR65_ARUDO</name>
<reference evidence="1" key="1">
    <citation type="submission" date="2014-09" db="EMBL/GenBank/DDBJ databases">
        <authorList>
            <person name="Magalhaes I.L.F."/>
            <person name="Oliveira U."/>
            <person name="Santos F.R."/>
            <person name="Vidigal T.H.D.A."/>
            <person name="Brescovit A.D."/>
            <person name="Santos A.J."/>
        </authorList>
    </citation>
    <scope>NUCLEOTIDE SEQUENCE</scope>
    <source>
        <tissue evidence="1">Shoot tissue taken approximately 20 cm above the soil surface</tissue>
    </source>
</reference>
<protein>
    <submittedName>
        <fullName evidence="1">Uncharacterized protein</fullName>
    </submittedName>
</protein>
<proteinExistence type="predicted"/>
<dbReference type="AlphaFoldDB" id="A0A0A8XR65"/>
<reference evidence="1" key="2">
    <citation type="journal article" date="2015" name="Data Brief">
        <title>Shoot transcriptome of the giant reed, Arundo donax.</title>
        <authorList>
            <person name="Barrero R.A."/>
            <person name="Guerrero F.D."/>
            <person name="Moolhuijzen P."/>
            <person name="Goolsby J.A."/>
            <person name="Tidwell J."/>
            <person name="Bellgard S.E."/>
            <person name="Bellgard M.I."/>
        </authorList>
    </citation>
    <scope>NUCLEOTIDE SEQUENCE</scope>
    <source>
        <tissue evidence="1">Shoot tissue taken approximately 20 cm above the soil surface</tissue>
    </source>
</reference>